<dbReference type="SMART" id="SM00066">
    <property type="entry name" value="GAL4"/>
    <property type="match status" value="1"/>
</dbReference>
<feature type="compositionally biased region" description="Low complexity" evidence="6">
    <location>
        <begin position="195"/>
        <end position="215"/>
    </location>
</feature>
<dbReference type="InterPro" id="IPR021858">
    <property type="entry name" value="Fun_TF"/>
</dbReference>
<dbReference type="AlphaFoldDB" id="A0A2I2FXX5"/>
<evidence type="ECO:0000313" key="8">
    <source>
        <dbReference type="EMBL" id="PLB45436.1"/>
    </source>
</evidence>
<proteinExistence type="predicted"/>
<evidence type="ECO:0000256" key="5">
    <source>
        <dbReference type="ARBA" id="ARBA00023242"/>
    </source>
</evidence>
<dbReference type="PANTHER" id="PTHR37534:SF12">
    <property type="entry name" value="ZN(2)-C6 FUNGAL-TYPE DOMAIN-CONTAINING PROTEIN"/>
    <property type="match status" value="1"/>
</dbReference>
<dbReference type="InterPro" id="IPR001138">
    <property type="entry name" value="Zn2Cys6_DnaBD"/>
</dbReference>
<evidence type="ECO:0000313" key="9">
    <source>
        <dbReference type="Proteomes" id="UP000234275"/>
    </source>
</evidence>
<gene>
    <name evidence="8" type="ORF">P170DRAFT_243999</name>
</gene>
<keyword evidence="2" id="KW-0805">Transcription regulation</keyword>
<dbReference type="PROSITE" id="PS50048">
    <property type="entry name" value="ZN2_CY6_FUNGAL_2"/>
    <property type="match status" value="1"/>
</dbReference>
<dbReference type="GeneID" id="36550666"/>
<feature type="compositionally biased region" description="Low complexity" evidence="6">
    <location>
        <begin position="177"/>
        <end position="188"/>
    </location>
</feature>
<dbReference type="Pfam" id="PF11951">
    <property type="entry name" value="Fungal_trans_2"/>
    <property type="match status" value="1"/>
</dbReference>
<dbReference type="SUPFAM" id="SSF57701">
    <property type="entry name" value="Zn2/Cys6 DNA-binding domain"/>
    <property type="match status" value="1"/>
</dbReference>
<accession>A0A2I2FXX5</accession>
<feature type="region of interest" description="Disordered" evidence="6">
    <location>
        <begin position="754"/>
        <end position="783"/>
    </location>
</feature>
<protein>
    <recommendedName>
        <fullName evidence="7">Zn(2)-C6 fungal-type domain-containing protein</fullName>
    </recommendedName>
</protein>
<dbReference type="VEuPathDB" id="FungiDB:P170DRAFT_243999"/>
<evidence type="ECO:0000256" key="2">
    <source>
        <dbReference type="ARBA" id="ARBA00023015"/>
    </source>
</evidence>
<evidence type="ECO:0000256" key="1">
    <source>
        <dbReference type="ARBA" id="ARBA00004123"/>
    </source>
</evidence>
<dbReference type="Proteomes" id="UP000234275">
    <property type="component" value="Unassembled WGS sequence"/>
</dbReference>
<dbReference type="EMBL" id="MSFO01000007">
    <property type="protein sequence ID" value="PLB45436.1"/>
    <property type="molecule type" value="Genomic_DNA"/>
</dbReference>
<dbReference type="GO" id="GO:0000981">
    <property type="term" value="F:DNA-binding transcription factor activity, RNA polymerase II-specific"/>
    <property type="evidence" value="ECO:0007669"/>
    <property type="project" value="InterPro"/>
</dbReference>
<dbReference type="CDD" id="cd00067">
    <property type="entry name" value="GAL4"/>
    <property type="match status" value="1"/>
</dbReference>
<dbReference type="RefSeq" id="XP_024700738.1">
    <property type="nucleotide sequence ID" value="XM_024842967.1"/>
</dbReference>
<reference evidence="8 9" key="1">
    <citation type="submission" date="2016-12" db="EMBL/GenBank/DDBJ databases">
        <title>The genomes of Aspergillus section Nigri reveals drivers in fungal speciation.</title>
        <authorList>
            <consortium name="DOE Joint Genome Institute"/>
            <person name="Vesth T.C."/>
            <person name="Nybo J."/>
            <person name="Theobald S."/>
            <person name="Brandl J."/>
            <person name="Frisvad J.C."/>
            <person name="Nielsen K.F."/>
            <person name="Lyhne E.K."/>
            <person name="Kogle M.E."/>
            <person name="Kuo A."/>
            <person name="Riley R."/>
            <person name="Clum A."/>
            <person name="Nolan M."/>
            <person name="Lipzen A."/>
            <person name="Salamov A."/>
            <person name="Henrissat B."/>
            <person name="Wiebenga A."/>
            <person name="De Vries R.P."/>
            <person name="Grigoriev I.V."/>
            <person name="Mortensen U.H."/>
            <person name="Andersen M.R."/>
            <person name="Baker S.E."/>
        </authorList>
    </citation>
    <scope>NUCLEOTIDE SEQUENCE [LARGE SCALE GENOMIC DNA]</scope>
    <source>
        <strain evidence="8 9">IBT 23096</strain>
    </source>
</reference>
<comment type="subcellular location">
    <subcellularLocation>
        <location evidence="1">Nucleus</location>
    </subcellularLocation>
</comment>
<dbReference type="InterPro" id="IPR036864">
    <property type="entry name" value="Zn2-C6_fun-type_DNA-bd_sf"/>
</dbReference>
<comment type="caution">
    <text evidence="8">The sequence shown here is derived from an EMBL/GenBank/DDBJ whole genome shotgun (WGS) entry which is preliminary data.</text>
</comment>
<evidence type="ECO:0000256" key="4">
    <source>
        <dbReference type="ARBA" id="ARBA00023163"/>
    </source>
</evidence>
<organism evidence="8 9">
    <name type="scientific">Aspergillus steynii IBT 23096</name>
    <dbReference type="NCBI Taxonomy" id="1392250"/>
    <lineage>
        <taxon>Eukaryota</taxon>
        <taxon>Fungi</taxon>
        <taxon>Dikarya</taxon>
        <taxon>Ascomycota</taxon>
        <taxon>Pezizomycotina</taxon>
        <taxon>Eurotiomycetes</taxon>
        <taxon>Eurotiomycetidae</taxon>
        <taxon>Eurotiales</taxon>
        <taxon>Aspergillaceae</taxon>
        <taxon>Aspergillus</taxon>
        <taxon>Aspergillus subgen. Circumdati</taxon>
    </lineage>
</organism>
<dbReference type="GO" id="GO:0003677">
    <property type="term" value="F:DNA binding"/>
    <property type="evidence" value="ECO:0007669"/>
    <property type="project" value="UniProtKB-KW"/>
</dbReference>
<keyword evidence="4" id="KW-0804">Transcription</keyword>
<dbReference type="PROSITE" id="PS00463">
    <property type="entry name" value="ZN2_CY6_FUNGAL_1"/>
    <property type="match status" value="1"/>
</dbReference>
<dbReference type="GO" id="GO:0009893">
    <property type="term" value="P:positive regulation of metabolic process"/>
    <property type="evidence" value="ECO:0007669"/>
    <property type="project" value="UniProtKB-ARBA"/>
</dbReference>
<dbReference type="OrthoDB" id="5294180at2759"/>
<dbReference type="GO" id="GO:0005634">
    <property type="term" value="C:nucleus"/>
    <property type="evidence" value="ECO:0007669"/>
    <property type="project" value="UniProtKB-SubCell"/>
</dbReference>
<dbReference type="STRING" id="1392250.A0A2I2FXX5"/>
<sequence>MSAYGASSSSVANGAAVAGPGIPGKVPIAPLGEPPVHPNERPIRSYRRSRSGCFTCRLRRKKCDETRRSCETCTKLGLKCEYKIPHWWSTGEKRRRQKDRIKDRIRQTKVMEKHGSFREYMDRIRALTERSPKTSEKESNRPMMGEQYNWDAPLLPPATPCNINVTSETFISPGFPSSLQASSPSSMSFTPVNAPQGPMSSQMQSQLPSPMSTQMSTDIPVPTHGLSVAAQAPAETAVQVTTEMAPPAPVEMSTQLPTQACTEMTTPQLTSPTPAEIAAQLPIQLQTQVRTQMPIIMPVQVPPSPQLPVDGWFGINNHSMNQNMNNDMNNGMSTMNTMNNMNGMGMNSMNPVSSNGLNNFGQLQHYPAMDVPGFAYPYGSLPVPLQTVIPLDEKDSPFLDHFVENVLRLAFPIVDLHQVGQFRLKEIFRNMRFNRSFLHCCLSVSAIHMKTSLGLEDQMDHDIMKHRYEAISQLCRALGRGYNPITVIDATLGMIYYHCKISNTDDYLPDIPWSAHFLGVATLVKKLQHSPSQFNISLITWIDILGSTMTGTTPHFAHAYRTKHLKGSLSGLRGLMGCDDGVMYLISEITCLEHLRLDGEINDEDMKGHVDALRAQIEWTEPTDRSLQHPYTSNGAVGAMSLTKNITSLFRIAARIYLESLLPGFSRFDFTVTDLVAIFADNLDYIPGGLHGYDRCIVWPLFIVGAYSTPACSFRRILTDRIAALGYLGDFASFGRMYRLLREIWLAAEGPITSASDDDEDAPGSPEFVDGDATIRPPVTETQEPAREELHWREIMKRNNWDFLLM</sequence>
<keyword evidence="9" id="KW-1185">Reference proteome</keyword>
<dbReference type="Gene3D" id="4.10.240.10">
    <property type="entry name" value="Zn(2)-C6 fungal-type DNA-binding domain"/>
    <property type="match status" value="1"/>
</dbReference>
<name>A0A2I2FXX5_9EURO</name>
<dbReference type="GO" id="GO:0008270">
    <property type="term" value="F:zinc ion binding"/>
    <property type="evidence" value="ECO:0007669"/>
    <property type="project" value="InterPro"/>
</dbReference>
<keyword evidence="5" id="KW-0539">Nucleus</keyword>
<evidence type="ECO:0000256" key="3">
    <source>
        <dbReference type="ARBA" id="ARBA00023125"/>
    </source>
</evidence>
<dbReference type="PANTHER" id="PTHR37534">
    <property type="entry name" value="TRANSCRIPTIONAL ACTIVATOR PROTEIN UGA3"/>
    <property type="match status" value="1"/>
</dbReference>
<keyword evidence="3" id="KW-0238">DNA-binding</keyword>
<feature type="region of interest" description="Disordered" evidence="6">
    <location>
        <begin position="177"/>
        <end position="215"/>
    </location>
</feature>
<evidence type="ECO:0000256" key="6">
    <source>
        <dbReference type="SAM" id="MobiDB-lite"/>
    </source>
</evidence>
<feature type="domain" description="Zn(2)-C6 fungal-type" evidence="7">
    <location>
        <begin position="52"/>
        <end position="82"/>
    </location>
</feature>
<dbReference type="Pfam" id="PF00172">
    <property type="entry name" value="Zn_clus"/>
    <property type="match status" value="1"/>
</dbReference>
<evidence type="ECO:0000259" key="7">
    <source>
        <dbReference type="PROSITE" id="PS50048"/>
    </source>
</evidence>